<evidence type="ECO:0000313" key="1">
    <source>
        <dbReference type="EMBL" id="SUS06710.1"/>
    </source>
</evidence>
<organism evidence="1">
    <name type="scientific">metagenome</name>
    <dbReference type="NCBI Taxonomy" id="256318"/>
    <lineage>
        <taxon>unclassified sequences</taxon>
        <taxon>metagenomes</taxon>
    </lineage>
</organism>
<dbReference type="Gene3D" id="2.30.30.40">
    <property type="entry name" value="SH3 Domains"/>
    <property type="match status" value="1"/>
</dbReference>
<evidence type="ECO:0008006" key="2">
    <source>
        <dbReference type="Google" id="ProtNLM"/>
    </source>
</evidence>
<dbReference type="EMBL" id="UIDG01000241">
    <property type="protein sequence ID" value="SUS06710.1"/>
    <property type="molecule type" value="Genomic_DNA"/>
</dbReference>
<reference evidence="1" key="1">
    <citation type="submission" date="2018-07" db="EMBL/GenBank/DDBJ databases">
        <authorList>
            <person name="Quirk P.G."/>
            <person name="Krulwich T.A."/>
        </authorList>
    </citation>
    <scope>NUCLEOTIDE SEQUENCE</scope>
</reference>
<proteinExistence type="predicted"/>
<sequence>MSEAERGKAGKQRWCKVRYKGLEGWVAGRFLSEDSNP</sequence>
<accession>A0A380TE21</accession>
<name>A0A380TE21_9ZZZZ</name>
<protein>
    <recommendedName>
        <fullName evidence="2">SH3b domain-containing protein</fullName>
    </recommendedName>
</protein>
<dbReference type="AlphaFoldDB" id="A0A380TE21"/>
<gene>
    <name evidence="1" type="ORF">DF3PB_3150002</name>
</gene>